<gene>
    <name evidence="2" type="ORF">PQ465_09635</name>
</gene>
<feature type="transmembrane region" description="Helical" evidence="1">
    <location>
        <begin position="90"/>
        <end position="112"/>
    </location>
</feature>
<proteinExistence type="predicted"/>
<feature type="transmembrane region" description="Helical" evidence="1">
    <location>
        <begin position="216"/>
        <end position="235"/>
    </location>
</feature>
<sequence>MSILFLKLLLAHVIGDFVLQPSRWVTRRKEHVRFLGYHIAVHVGLLVVLFLPTLSTQWPVVLFVSAAHLLIDSLKIYLEQKWPLKPFQVFVADQFLHVLSLVAAVVFVYGLPETWVTQFYAAETLCYVIALLLTCAVSPITLRVFFSKWTTEADFETKPKASLQDAGLLIGIMERLLIVLFIQVGFLSGIGFLLGAKSIFRFGDLTKAKDTKFTEYILVGTLASFVLGIVIGYALKFGLTYLT</sequence>
<evidence type="ECO:0000313" key="2">
    <source>
        <dbReference type="EMBL" id="WDF70618.1"/>
    </source>
</evidence>
<dbReference type="Pfam" id="PF11750">
    <property type="entry name" value="DUF3307"/>
    <property type="match status" value="1"/>
</dbReference>
<feature type="transmembrane region" description="Helical" evidence="1">
    <location>
        <begin position="31"/>
        <end position="51"/>
    </location>
</feature>
<reference evidence="2 3" key="1">
    <citation type="submission" date="2023-02" db="EMBL/GenBank/DDBJ databases">
        <title>Genome sequence of Sphingobacterium sp. KACC 22765.</title>
        <authorList>
            <person name="Kim S."/>
            <person name="Heo J."/>
            <person name="Kwon S.-W."/>
        </authorList>
    </citation>
    <scope>NUCLEOTIDE SEQUENCE [LARGE SCALE GENOMIC DNA]</scope>
    <source>
        <strain evidence="2 3">KACC 22765</strain>
    </source>
</reference>
<feature type="transmembrane region" description="Helical" evidence="1">
    <location>
        <begin position="124"/>
        <end position="146"/>
    </location>
</feature>
<dbReference type="InterPro" id="IPR021737">
    <property type="entry name" value="Phage_phiKZ_Orf197"/>
</dbReference>
<dbReference type="RefSeq" id="WP_274269322.1">
    <property type="nucleotide sequence ID" value="NZ_CP117880.1"/>
</dbReference>
<name>A0ABY7WQA5_9SPHI</name>
<accession>A0ABY7WQA5</accession>
<evidence type="ECO:0000256" key="1">
    <source>
        <dbReference type="SAM" id="Phobius"/>
    </source>
</evidence>
<dbReference type="EMBL" id="CP117880">
    <property type="protein sequence ID" value="WDF70618.1"/>
    <property type="molecule type" value="Genomic_DNA"/>
</dbReference>
<keyword evidence="1" id="KW-0812">Transmembrane</keyword>
<protein>
    <submittedName>
        <fullName evidence="2">DUF3307 domain-containing protein</fullName>
    </submittedName>
</protein>
<keyword evidence="1" id="KW-0472">Membrane</keyword>
<evidence type="ECO:0000313" key="3">
    <source>
        <dbReference type="Proteomes" id="UP001221558"/>
    </source>
</evidence>
<dbReference type="Proteomes" id="UP001221558">
    <property type="component" value="Chromosome"/>
</dbReference>
<keyword evidence="3" id="KW-1185">Reference proteome</keyword>
<keyword evidence="1" id="KW-1133">Transmembrane helix</keyword>
<feature type="transmembrane region" description="Helical" evidence="1">
    <location>
        <begin position="166"/>
        <end position="195"/>
    </location>
</feature>
<organism evidence="2 3">
    <name type="scientific">Sphingobacterium oryzagri</name>
    <dbReference type="NCBI Taxonomy" id="3025669"/>
    <lineage>
        <taxon>Bacteria</taxon>
        <taxon>Pseudomonadati</taxon>
        <taxon>Bacteroidota</taxon>
        <taxon>Sphingobacteriia</taxon>
        <taxon>Sphingobacteriales</taxon>
        <taxon>Sphingobacteriaceae</taxon>
        <taxon>Sphingobacterium</taxon>
    </lineage>
</organism>